<comment type="similarity">
    <text evidence="2 12">Belongs to the RNA methyltransferase RsmE family.</text>
</comment>
<dbReference type="Pfam" id="PF20260">
    <property type="entry name" value="PUA_4"/>
    <property type="match status" value="1"/>
</dbReference>
<evidence type="ECO:0000256" key="6">
    <source>
        <dbReference type="ARBA" id="ARBA00022552"/>
    </source>
</evidence>
<dbReference type="SUPFAM" id="SSF88697">
    <property type="entry name" value="PUA domain-like"/>
    <property type="match status" value="1"/>
</dbReference>
<dbReference type="SUPFAM" id="SSF75217">
    <property type="entry name" value="alpha/beta knot"/>
    <property type="match status" value="1"/>
</dbReference>
<dbReference type="EMBL" id="SRMF01000014">
    <property type="protein sequence ID" value="TGG90318.1"/>
    <property type="molecule type" value="Genomic_DNA"/>
</dbReference>
<gene>
    <name evidence="15" type="ORF">E4656_18825</name>
</gene>
<name>A0A4Z0W8R2_9GAMM</name>
<dbReference type="NCBIfam" id="TIGR00046">
    <property type="entry name" value="RsmE family RNA methyltransferase"/>
    <property type="match status" value="1"/>
</dbReference>
<evidence type="ECO:0000256" key="4">
    <source>
        <dbReference type="ARBA" id="ARBA00013673"/>
    </source>
</evidence>
<dbReference type="PANTHER" id="PTHR30027">
    <property type="entry name" value="RIBOSOMAL RNA SMALL SUBUNIT METHYLTRANSFERASE E"/>
    <property type="match status" value="1"/>
</dbReference>
<dbReference type="AlphaFoldDB" id="A0A4Z0W8R2"/>
<dbReference type="InterPro" id="IPR006700">
    <property type="entry name" value="RsmE"/>
</dbReference>
<dbReference type="NCBIfam" id="NF008692">
    <property type="entry name" value="PRK11713.1-5"/>
    <property type="match status" value="1"/>
</dbReference>
<evidence type="ECO:0000256" key="8">
    <source>
        <dbReference type="ARBA" id="ARBA00022679"/>
    </source>
</evidence>
<evidence type="ECO:0000256" key="9">
    <source>
        <dbReference type="ARBA" id="ARBA00022691"/>
    </source>
</evidence>
<evidence type="ECO:0000256" key="1">
    <source>
        <dbReference type="ARBA" id="ARBA00004496"/>
    </source>
</evidence>
<dbReference type="CDD" id="cd18084">
    <property type="entry name" value="RsmE-like"/>
    <property type="match status" value="1"/>
</dbReference>
<organism evidence="15 16">
    <name type="scientific">Natronospirillum operosum</name>
    <dbReference type="NCBI Taxonomy" id="2759953"/>
    <lineage>
        <taxon>Bacteria</taxon>
        <taxon>Pseudomonadati</taxon>
        <taxon>Pseudomonadota</taxon>
        <taxon>Gammaproteobacteria</taxon>
        <taxon>Oceanospirillales</taxon>
        <taxon>Natronospirillaceae</taxon>
        <taxon>Natronospirillum</taxon>
    </lineage>
</organism>
<keyword evidence="8 12" id="KW-0808">Transferase</keyword>
<dbReference type="GO" id="GO:0070042">
    <property type="term" value="F:rRNA (uridine-N3-)-methyltransferase activity"/>
    <property type="evidence" value="ECO:0007669"/>
    <property type="project" value="TreeGrafter"/>
</dbReference>
<comment type="caution">
    <text evidence="15">The sequence shown here is derived from an EMBL/GenBank/DDBJ whole genome shotgun (WGS) entry which is preliminary data.</text>
</comment>
<keyword evidence="16" id="KW-1185">Reference proteome</keyword>
<dbReference type="InterPro" id="IPR015947">
    <property type="entry name" value="PUA-like_sf"/>
</dbReference>
<dbReference type="Pfam" id="PF04452">
    <property type="entry name" value="Methyltrans_RNA"/>
    <property type="match status" value="1"/>
</dbReference>
<sequence>MPISRFHEAQPLAPGQTVDLSPETVQHIRALRLESGAAVVLFNGDGQDYQGELTLSGKKQATVAIKTEVAVESESPVAVRLGIGMSLGDRMEYAIQKATELGVLSITPLATERSELRLKGERAEKKQARWQQVAISAAEQCARARVPEVAPVQALADWLQTVPLTDLRLVLHHEHATRLQELPPPTAITALIGPEGGLSEQDLARAQAAGFTPVVLGPRVLRTETAPVALLSAVQALWGDY</sequence>
<reference evidence="15 16" key="1">
    <citation type="submission" date="2019-04" db="EMBL/GenBank/DDBJ databases">
        <title>Natronospirillum operosus gen. nov., sp. nov., a haloalkaliphilic satellite isolated from decaying biomass of laboratory culture of cyanobacterium Geitlerinema sp. and proposal of Natronospirillaceae fam. nov. and Saccharospirillaceae fam. nov.</title>
        <authorList>
            <person name="Kevbrin V."/>
            <person name="Boltyanskaya Y."/>
            <person name="Koziaeva V."/>
            <person name="Grouzdev D.S."/>
            <person name="Park M."/>
            <person name="Cho J."/>
        </authorList>
    </citation>
    <scope>NUCLEOTIDE SEQUENCE [LARGE SCALE GENOMIC DNA]</scope>
    <source>
        <strain evidence="15 16">G-116</strain>
    </source>
</reference>
<feature type="domain" description="Ribosomal RNA small subunit methyltransferase E methyltransferase" evidence="13">
    <location>
        <begin position="74"/>
        <end position="235"/>
    </location>
</feature>
<comment type="catalytic activity">
    <reaction evidence="11 12">
        <text>uridine(1498) in 16S rRNA + S-adenosyl-L-methionine = N(3)-methyluridine(1498) in 16S rRNA + S-adenosyl-L-homocysteine + H(+)</text>
        <dbReference type="Rhea" id="RHEA:42920"/>
        <dbReference type="Rhea" id="RHEA-COMP:10283"/>
        <dbReference type="Rhea" id="RHEA-COMP:10284"/>
        <dbReference type="ChEBI" id="CHEBI:15378"/>
        <dbReference type="ChEBI" id="CHEBI:57856"/>
        <dbReference type="ChEBI" id="CHEBI:59789"/>
        <dbReference type="ChEBI" id="CHEBI:65315"/>
        <dbReference type="ChEBI" id="CHEBI:74502"/>
        <dbReference type="EC" id="2.1.1.193"/>
    </reaction>
</comment>
<dbReference type="PIRSF" id="PIRSF015601">
    <property type="entry name" value="MTase_slr0722"/>
    <property type="match status" value="1"/>
</dbReference>
<dbReference type="Gene3D" id="2.40.240.20">
    <property type="entry name" value="Hypothetical PUA domain-like, domain 1"/>
    <property type="match status" value="1"/>
</dbReference>
<protein>
    <recommendedName>
        <fullName evidence="4 12">Ribosomal RNA small subunit methyltransferase E</fullName>
        <ecNumber evidence="3 12">2.1.1.193</ecNumber>
    </recommendedName>
</protein>
<dbReference type="Proteomes" id="UP000297475">
    <property type="component" value="Unassembled WGS sequence"/>
</dbReference>
<comment type="subcellular location">
    <subcellularLocation>
        <location evidence="1 12">Cytoplasm</location>
    </subcellularLocation>
</comment>
<keyword evidence="5 12" id="KW-0963">Cytoplasm</keyword>
<dbReference type="PANTHER" id="PTHR30027:SF3">
    <property type="entry name" value="16S RRNA (URACIL(1498)-N(3))-METHYLTRANSFERASE"/>
    <property type="match status" value="1"/>
</dbReference>
<keyword evidence="6 12" id="KW-0698">rRNA processing</keyword>
<dbReference type="OrthoDB" id="9815641at2"/>
<comment type="function">
    <text evidence="10 12">Specifically methylates the N3 position of the uracil ring of uridine 1498 (m3U1498) in 16S rRNA. Acts on the fully assembled 30S ribosomal subunit.</text>
</comment>
<evidence type="ECO:0000313" key="15">
    <source>
        <dbReference type="EMBL" id="TGG90318.1"/>
    </source>
</evidence>
<evidence type="ECO:0000313" key="16">
    <source>
        <dbReference type="Proteomes" id="UP000297475"/>
    </source>
</evidence>
<dbReference type="InterPro" id="IPR029028">
    <property type="entry name" value="Alpha/beta_knot_MTases"/>
</dbReference>
<evidence type="ECO:0000259" key="13">
    <source>
        <dbReference type="Pfam" id="PF04452"/>
    </source>
</evidence>
<evidence type="ECO:0000256" key="10">
    <source>
        <dbReference type="ARBA" id="ARBA00025699"/>
    </source>
</evidence>
<feature type="domain" description="Ribosomal RNA small subunit methyltransferase E PUA-like" evidence="14">
    <location>
        <begin position="22"/>
        <end position="65"/>
    </location>
</feature>
<evidence type="ECO:0000256" key="12">
    <source>
        <dbReference type="PIRNR" id="PIRNR015601"/>
    </source>
</evidence>
<evidence type="ECO:0000259" key="14">
    <source>
        <dbReference type="Pfam" id="PF20260"/>
    </source>
</evidence>
<evidence type="ECO:0000256" key="3">
    <source>
        <dbReference type="ARBA" id="ARBA00012328"/>
    </source>
</evidence>
<evidence type="ECO:0000256" key="11">
    <source>
        <dbReference type="ARBA" id="ARBA00047944"/>
    </source>
</evidence>
<keyword evidence="9 12" id="KW-0949">S-adenosyl-L-methionine</keyword>
<dbReference type="InterPro" id="IPR029026">
    <property type="entry name" value="tRNA_m1G_MTases_N"/>
</dbReference>
<evidence type="ECO:0000256" key="5">
    <source>
        <dbReference type="ARBA" id="ARBA00022490"/>
    </source>
</evidence>
<dbReference type="GO" id="GO:0070475">
    <property type="term" value="P:rRNA base methylation"/>
    <property type="evidence" value="ECO:0007669"/>
    <property type="project" value="TreeGrafter"/>
</dbReference>
<proteinExistence type="inferred from homology"/>
<accession>A0A4Z0W8R2</accession>
<dbReference type="EC" id="2.1.1.193" evidence="3 12"/>
<evidence type="ECO:0000256" key="7">
    <source>
        <dbReference type="ARBA" id="ARBA00022603"/>
    </source>
</evidence>
<dbReference type="GO" id="GO:0005737">
    <property type="term" value="C:cytoplasm"/>
    <property type="evidence" value="ECO:0007669"/>
    <property type="project" value="UniProtKB-SubCell"/>
</dbReference>
<keyword evidence="7 12" id="KW-0489">Methyltransferase</keyword>
<evidence type="ECO:0000256" key="2">
    <source>
        <dbReference type="ARBA" id="ARBA00005528"/>
    </source>
</evidence>
<dbReference type="Gene3D" id="3.40.1280.10">
    <property type="match status" value="1"/>
</dbReference>
<dbReference type="InterPro" id="IPR046887">
    <property type="entry name" value="RsmE_PUA-like"/>
</dbReference>
<dbReference type="RefSeq" id="WP_135484876.1">
    <property type="nucleotide sequence ID" value="NZ_SRMF01000014.1"/>
</dbReference>
<dbReference type="InterPro" id="IPR046886">
    <property type="entry name" value="RsmE_MTase_dom"/>
</dbReference>